<evidence type="ECO:0000313" key="1">
    <source>
        <dbReference type="EMBL" id="QHT29349.1"/>
    </source>
</evidence>
<sequence>MEEVKTYYDNGQLYSQGSYVQGKKEGKWTYWRDNGQLYFQHSYVQGKEEGEWTFWYSNGKLHSKGYYDQEKEGICIIYGQATIYVHGKQLTEKQCRSLCQLQARIKRIIPILRFKRYLPAILEIWYTPGCKGAWRVEQSFKRKINR</sequence>
<proteinExistence type="predicted"/>
<evidence type="ECO:0008006" key="2">
    <source>
        <dbReference type="Google" id="ProtNLM"/>
    </source>
</evidence>
<protein>
    <recommendedName>
        <fullName evidence="2">MORN repeat protein</fullName>
    </recommendedName>
</protein>
<reference evidence="1" key="1">
    <citation type="journal article" date="2020" name="Nature">
        <title>Giant virus diversity and host interactions through global metagenomics.</title>
        <authorList>
            <person name="Schulz F."/>
            <person name="Roux S."/>
            <person name="Paez-Espino D."/>
            <person name="Jungbluth S."/>
            <person name="Walsh D.A."/>
            <person name="Denef V.J."/>
            <person name="McMahon K.D."/>
            <person name="Konstantinidis K.T."/>
            <person name="Eloe-Fadrosh E.A."/>
            <person name="Kyrpides N.C."/>
            <person name="Woyke T."/>
        </authorList>
    </citation>
    <scope>NUCLEOTIDE SEQUENCE</scope>
    <source>
        <strain evidence="1">GVMAG-M-3300005589-24</strain>
    </source>
</reference>
<organism evidence="1">
    <name type="scientific">viral metagenome</name>
    <dbReference type="NCBI Taxonomy" id="1070528"/>
    <lineage>
        <taxon>unclassified sequences</taxon>
        <taxon>metagenomes</taxon>
        <taxon>organismal metagenomes</taxon>
    </lineage>
</organism>
<dbReference type="Gene3D" id="3.90.930.1">
    <property type="match status" value="1"/>
</dbReference>
<dbReference type="SUPFAM" id="SSF82185">
    <property type="entry name" value="Histone H3 K4-specific methyltransferase SET7/9 N-terminal domain"/>
    <property type="match status" value="1"/>
</dbReference>
<dbReference type="Pfam" id="PF07661">
    <property type="entry name" value="MORN_2"/>
    <property type="match status" value="3"/>
</dbReference>
<dbReference type="InterPro" id="IPR011652">
    <property type="entry name" value="MORN_2"/>
</dbReference>
<name>A0A6C0EM28_9ZZZZ</name>
<dbReference type="AlphaFoldDB" id="A0A6C0EM28"/>
<accession>A0A6C0EM28</accession>
<dbReference type="EMBL" id="MN738876">
    <property type="protein sequence ID" value="QHT29349.1"/>
    <property type="molecule type" value="Genomic_DNA"/>
</dbReference>